<reference evidence="2 3" key="1">
    <citation type="journal article" date="2019" name="Int. J. Syst. Evol. Microbiol.">
        <title>The Global Catalogue of Microorganisms (GCM) 10K type strain sequencing project: providing services to taxonomists for standard genome sequencing and annotation.</title>
        <authorList>
            <consortium name="The Broad Institute Genomics Platform"/>
            <consortium name="The Broad Institute Genome Sequencing Center for Infectious Disease"/>
            <person name="Wu L."/>
            <person name="Ma J."/>
        </authorList>
    </citation>
    <scope>NUCLEOTIDE SEQUENCE [LARGE SCALE GENOMIC DNA]</scope>
    <source>
        <strain evidence="2 3">CGMCC 1.12543</strain>
    </source>
</reference>
<proteinExistence type="predicted"/>
<dbReference type="Pfam" id="PF25257">
    <property type="entry name" value="DUF7858"/>
    <property type="match status" value="1"/>
</dbReference>
<sequence length="170" mass="17453">MGLADIAAGLEVTSEQRSRGVATVDATEAGLAERLAPFDEDLPCSPDAAATVVETYASGDSVGTSSRAAGVPPMTGAKTLHLLGESVSPLGPTGRELVRDWLDAELSRADALELTGASETEFALAAYVETHDPLAEAREALEGTLSPTGDAAVEKRELLGETMSGAGELR</sequence>
<dbReference type="InterPro" id="IPR057180">
    <property type="entry name" value="DUF7858"/>
</dbReference>
<gene>
    <name evidence="2" type="ORF">ACFPYI_09440</name>
</gene>
<dbReference type="Proteomes" id="UP001596099">
    <property type="component" value="Unassembled WGS sequence"/>
</dbReference>
<protein>
    <submittedName>
        <fullName evidence="2">Uncharacterized protein</fullName>
    </submittedName>
</protein>
<dbReference type="RefSeq" id="WP_247414446.1">
    <property type="nucleotide sequence ID" value="NZ_JALLGW010000001.1"/>
</dbReference>
<name>A0ABD5RLV8_9EURY</name>
<organism evidence="2 3">
    <name type="scientific">Halomarina salina</name>
    <dbReference type="NCBI Taxonomy" id="1872699"/>
    <lineage>
        <taxon>Archaea</taxon>
        <taxon>Methanobacteriati</taxon>
        <taxon>Methanobacteriota</taxon>
        <taxon>Stenosarchaea group</taxon>
        <taxon>Halobacteria</taxon>
        <taxon>Halobacteriales</taxon>
        <taxon>Natronomonadaceae</taxon>
        <taxon>Halomarina</taxon>
    </lineage>
</organism>
<evidence type="ECO:0000313" key="2">
    <source>
        <dbReference type="EMBL" id="MFC5971553.1"/>
    </source>
</evidence>
<dbReference type="AlphaFoldDB" id="A0ABD5RLV8"/>
<accession>A0ABD5RLV8</accession>
<feature type="region of interest" description="Disordered" evidence="1">
    <location>
        <begin position="141"/>
        <end position="170"/>
    </location>
</feature>
<comment type="caution">
    <text evidence="2">The sequence shown here is derived from an EMBL/GenBank/DDBJ whole genome shotgun (WGS) entry which is preliminary data.</text>
</comment>
<evidence type="ECO:0000256" key="1">
    <source>
        <dbReference type="SAM" id="MobiDB-lite"/>
    </source>
</evidence>
<dbReference type="EMBL" id="JBHSQH010000001">
    <property type="protein sequence ID" value="MFC5971553.1"/>
    <property type="molecule type" value="Genomic_DNA"/>
</dbReference>
<evidence type="ECO:0000313" key="3">
    <source>
        <dbReference type="Proteomes" id="UP001596099"/>
    </source>
</evidence>
<keyword evidence="3" id="KW-1185">Reference proteome</keyword>